<dbReference type="Proteomes" id="UP000092691">
    <property type="component" value="Chromosome"/>
</dbReference>
<dbReference type="SUPFAM" id="SSF53067">
    <property type="entry name" value="Actin-like ATPase domain"/>
    <property type="match status" value="2"/>
</dbReference>
<evidence type="ECO:0000256" key="3">
    <source>
        <dbReference type="ARBA" id="ARBA00022777"/>
    </source>
</evidence>
<dbReference type="InterPro" id="IPR018483">
    <property type="entry name" value="Carb_kinase_FGGY_CS"/>
</dbReference>
<evidence type="ECO:0000259" key="6">
    <source>
        <dbReference type="Pfam" id="PF02782"/>
    </source>
</evidence>
<dbReference type="InterPro" id="IPR000577">
    <property type="entry name" value="Carb_kinase_FGGY"/>
</dbReference>
<dbReference type="CDD" id="cd07779">
    <property type="entry name" value="ASKHA_NBD_FGGY_YgcE-like"/>
    <property type="match status" value="1"/>
</dbReference>
<gene>
    <name evidence="7" type="ORF">BA011_05890</name>
</gene>
<dbReference type="InterPro" id="IPR050406">
    <property type="entry name" value="FGGY_Carb_Kinase"/>
</dbReference>
<keyword evidence="2 4" id="KW-0808">Transferase</keyword>
<dbReference type="Pfam" id="PF02782">
    <property type="entry name" value="FGGY_C"/>
    <property type="match status" value="1"/>
</dbReference>
<feature type="domain" description="Carbohydrate kinase FGGY N-terminal" evidence="5">
    <location>
        <begin position="7"/>
        <end position="249"/>
    </location>
</feature>
<organism evidence="7 8">
    <name type="scientific">Rhizobium leguminosarum</name>
    <dbReference type="NCBI Taxonomy" id="384"/>
    <lineage>
        <taxon>Bacteria</taxon>
        <taxon>Pseudomonadati</taxon>
        <taxon>Pseudomonadota</taxon>
        <taxon>Alphaproteobacteria</taxon>
        <taxon>Hyphomicrobiales</taxon>
        <taxon>Rhizobiaceae</taxon>
        <taxon>Rhizobium/Agrobacterium group</taxon>
        <taxon>Rhizobium</taxon>
    </lineage>
</organism>
<name>A0A1B1C688_RHILE</name>
<evidence type="ECO:0000259" key="5">
    <source>
        <dbReference type="Pfam" id="PF00370"/>
    </source>
</evidence>
<dbReference type="PANTHER" id="PTHR43095:SF5">
    <property type="entry name" value="XYLULOSE KINASE"/>
    <property type="match status" value="1"/>
</dbReference>
<dbReference type="PANTHER" id="PTHR43095">
    <property type="entry name" value="SUGAR KINASE"/>
    <property type="match status" value="1"/>
</dbReference>
<dbReference type="Pfam" id="PF00370">
    <property type="entry name" value="FGGY_N"/>
    <property type="match status" value="1"/>
</dbReference>
<dbReference type="EMBL" id="CP016286">
    <property type="protein sequence ID" value="ANP85308.1"/>
    <property type="molecule type" value="Genomic_DNA"/>
</dbReference>
<evidence type="ECO:0000313" key="8">
    <source>
        <dbReference type="Proteomes" id="UP000092691"/>
    </source>
</evidence>
<sequence>MHRNERYVIGIDSSTQSVKAIAWTREGEPRFEGRAPHTLSNPDAYRSEQDPDEWWSAATIALKAVTDVIDPDRIDGVAISNQRETMALLGADRRPLAPATIWLDRRARDMITVLSDEIGAETLHSISGKPVDVIPCIYRLRWLRAHQPDLLDKAAYILSVHDYLVMRLSGQPQATWTSADPFGIFDIVTKTWSRKLLDHLKISEDKLPPLNPPASRIGVISQEAAIATGLGAGTPIYAAGGDGHCAGLGVGAIDPGTVYLNLGTAVVGGVWSATPELSSYWRTLVSPTGQGYMLESVQRSGAFFVNWLLDNFAGGRADPTVFQRLESEAMRLPVGSHGLTVCPYLVGCMDPHWDGNAHATFTGLGPDHGMGHLYRASLEAITLEFTRALEQMQAKGLATHRIFVIGGGASSTLWRSMVADATGLPVHRSLSNEASALGAGMSAAVGTGWFRTFQDAARAMSKTTEATAPDLAAHRDWSGLSKRQARVYLNNRGEF</sequence>
<evidence type="ECO:0000313" key="7">
    <source>
        <dbReference type="EMBL" id="ANP85308.1"/>
    </source>
</evidence>
<dbReference type="GO" id="GO:0016773">
    <property type="term" value="F:phosphotransferase activity, alcohol group as acceptor"/>
    <property type="evidence" value="ECO:0007669"/>
    <property type="project" value="InterPro"/>
</dbReference>
<proteinExistence type="inferred from homology"/>
<dbReference type="RefSeq" id="WP_065279751.1">
    <property type="nucleotide sequence ID" value="NZ_CP016286.1"/>
</dbReference>
<dbReference type="InterPro" id="IPR043129">
    <property type="entry name" value="ATPase_NBD"/>
</dbReference>
<dbReference type="InterPro" id="IPR018485">
    <property type="entry name" value="FGGY_C"/>
</dbReference>
<feature type="domain" description="Carbohydrate kinase FGGY C-terminal" evidence="6">
    <location>
        <begin position="260"/>
        <end position="445"/>
    </location>
</feature>
<keyword evidence="3 4" id="KW-0418">Kinase</keyword>
<dbReference type="AlphaFoldDB" id="A0A1B1C688"/>
<accession>A0A1B1C688</accession>
<evidence type="ECO:0000256" key="2">
    <source>
        <dbReference type="ARBA" id="ARBA00022679"/>
    </source>
</evidence>
<dbReference type="GO" id="GO:0005975">
    <property type="term" value="P:carbohydrate metabolic process"/>
    <property type="evidence" value="ECO:0007669"/>
    <property type="project" value="InterPro"/>
</dbReference>
<dbReference type="PIRSF" id="PIRSF000538">
    <property type="entry name" value="GlpK"/>
    <property type="match status" value="1"/>
</dbReference>
<evidence type="ECO:0000256" key="4">
    <source>
        <dbReference type="RuleBase" id="RU003733"/>
    </source>
</evidence>
<reference evidence="7 8" key="1">
    <citation type="submission" date="2016-06" db="EMBL/GenBank/DDBJ databases">
        <title>Microsymbionts genomes from the relict species Vavilovia formosa.</title>
        <authorList>
            <person name="Chirak E."/>
            <person name="Kimeklis A."/>
            <person name="Andronov E."/>
        </authorList>
    </citation>
    <scope>NUCLEOTIDE SEQUENCE [LARGE SCALE GENOMIC DNA]</scope>
    <source>
        <strain evidence="7 8">Vaf10</strain>
    </source>
</reference>
<evidence type="ECO:0000256" key="1">
    <source>
        <dbReference type="ARBA" id="ARBA00009156"/>
    </source>
</evidence>
<protein>
    <submittedName>
        <fullName evidence="7">Xylulose kinase</fullName>
    </submittedName>
</protein>
<dbReference type="Gene3D" id="3.30.420.40">
    <property type="match status" value="2"/>
</dbReference>
<dbReference type="InterPro" id="IPR018484">
    <property type="entry name" value="FGGY_N"/>
</dbReference>
<dbReference type="GO" id="GO:0016301">
    <property type="term" value="F:kinase activity"/>
    <property type="evidence" value="ECO:0007669"/>
    <property type="project" value="UniProtKB-KW"/>
</dbReference>
<dbReference type="PROSITE" id="PS00445">
    <property type="entry name" value="FGGY_KINASES_2"/>
    <property type="match status" value="1"/>
</dbReference>
<comment type="similarity">
    <text evidence="1 4">Belongs to the FGGY kinase family.</text>
</comment>
<dbReference type="OrthoDB" id="9805576at2"/>